<evidence type="ECO:0008006" key="10">
    <source>
        <dbReference type="Google" id="ProtNLM"/>
    </source>
</evidence>
<dbReference type="GO" id="GO:0016020">
    <property type="term" value="C:membrane"/>
    <property type="evidence" value="ECO:0007669"/>
    <property type="project" value="UniProtKB-SubCell"/>
</dbReference>
<feature type="transmembrane region" description="Helical" evidence="7">
    <location>
        <begin position="170"/>
        <end position="192"/>
    </location>
</feature>
<dbReference type="Gene3D" id="1.20.1250.20">
    <property type="entry name" value="MFS general substrate transporter like domains"/>
    <property type="match status" value="1"/>
</dbReference>
<sequence>MFESDIFVDRRTVTTTKRARASCYAQEERAKPPAKPVLESTVLCTLIAMPITGVLCKIENIGWPASFYLFGSLGILWSILMAIFGQESPSTHKWITREELRYIQHESNVEKDGKKLSTPWKSILTSLPVWAIAVCQIGETWGHMTLVMEIPSYMQKILNFDIASNSLVSALPYLAAWLFSFVAGSAADILTARKWTSTTTNRKIFCSIASFVPAVTLFGITFVDTSDRLLSIFLFVLSVGATTSIFSGYYVNHIDLSPNHAATLTSLTSMVSNIFSLLAPLYIDLVNYISGYQETDKPLWDIVFYTSSLVYAVTGMFYVCAASAEVQPWNDLSEREKNDGSVKKEDPVNF</sequence>
<name>A0AAV8Y5F9_9CUCU</name>
<dbReference type="InterPro" id="IPR011701">
    <property type="entry name" value="MFS"/>
</dbReference>
<comment type="caution">
    <text evidence="8">The sequence shown here is derived from an EMBL/GenBank/DDBJ whole genome shotgun (WGS) entry which is preliminary data.</text>
</comment>
<keyword evidence="3 7" id="KW-0812">Transmembrane</keyword>
<feature type="transmembrane region" description="Helical" evidence="7">
    <location>
        <begin position="302"/>
        <end position="321"/>
    </location>
</feature>
<evidence type="ECO:0000256" key="4">
    <source>
        <dbReference type="ARBA" id="ARBA00022847"/>
    </source>
</evidence>
<dbReference type="AlphaFoldDB" id="A0AAV8Y5F9"/>
<protein>
    <recommendedName>
        <fullName evidence="10">Inorganic phosphate cotransporter</fullName>
    </recommendedName>
</protein>
<dbReference type="GO" id="GO:0015293">
    <property type="term" value="F:symporter activity"/>
    <property type="evidence" value="ECO:0007669"/>
    <property type="project" value="UniProtKB-KW"/>
</dbReference>
<evidence type="ECO:0000256" key="6">
    <source>
        <dbReference type="ARBA" id="ARBA00023136"/>
    </source>
</evidence>
<dbReference type="GO" id="GO:0006820">
    <property type="term" value="P:monoatomic anion transport"/>
    <property type="evidence" value="ECO:0007669"/>
    <property type="project" value="TreeGrafter"/>
</dbReference>
<dbReference type="SUPFAM" id="SSF103473">
    <property type="entry name" value="MFS general substrate transporter"/>
    <property type="match status" value="1"/>
</dbReference>
<gene>
    <name evidence="8" type="ORF">NQ318_004205</name>
</gene>
<dbReference type="Proteomes" id="UP001162162">
    <property type="component" value="Unassembled WGS sequence"/>
</dbReference>
<keyword evidence="6 7" id="KW-0472">Membrane</keyword>
<evidence type="ECO:0000313" key="8">
    <source>
        <dbReference type="EMBL" id="KAJ8946316.1"/>
    </source>
</evidence>
<accession>A0AAV8Y5F9</accession>
<dbReference type="PANTHER" id="PTHR11662">
    <property type="entry name" value="SOLUTE CARRIER FAMILY 17"/>
    <property type="match status" value="1"/>
</dbReference>
<keyword evidence="9" id="KW-1185">Reference proteome</keyword>
<keyword evidence="4" id="KW-0769">Symport</keyword>
<feature type="transmembrane region" description="Helical" evidence="7">
    <location>
        <begin position="263"/>
        <end position="282"/>
    </location>
</feature>
<dbReference type="FunFam" id="1.20.1250.20:FF:000003">
    <property type="entry name" value="Solute carrier family 17 member 3"/>
    <property type="match status" value="1"/>
</dbReference>
<dbReference type="Pfam" id="PF07690">
    <property type="entry name" value="MFS_1"/>
    <property type="match status" value="1"/>
</dbReference>
<evidence type="ECO:0000256" key="2">
    <source>
        <dbReference type="ARBA" id="ARBA00022448"/>
    </source>
</evidence>
<dbReference type="EMBL" id="JAPWTK010000189">
    <property type="protein sequence ID" value="KAJ8946316.1"/>
    <property type="molecule type" value="Genomic_DNA"/>
</dbReference>
<dbReference type="InterPro" id="IPR036259">
    <property type="entry name" value="MFS_trans_sf"/>
</dbReference>
<comment type="subcellular location">
    <subcellularLocation>
        <location evidence="1">Membrane</location>
        <topology evidence="1">Multi-pass membrane protein</topology>
    </subcellularLocation>
</comment>
<evidence type="ECO:0000256" key="1">
    <source>
        <dbReference type="ARBA" id="ARBA00004141"/>
    </source>
</evidence>
<evidence type="ECO:0000256" key="3">
    <source>
        <dbReference type="ARBA" id="ARBA00022692"/>
    </source>
</evidence>
<keyword evidence="5 7" id="KW-1133">Transmembrane helix</keyword>
<dbReference type="InterPro" id="IPR050382">
    <property type="entry name" value="MFS_Na/Anion_cotransporter"/>
</dbReference>
<evidence type="ECO:0000313" key="9">
    <source>
        <dbReference type="Proteomes" id="UP001162162"/>
    </source>
</evidence>
<evidence type="ECO:0000256" key="5">
    <source>
        <dbReference type="ARBA" id="ARBA00022989"/>
    </source>
</evidence>
<proteinExistence type="predicted"/>
<feature type="transmembrane region" description="Helical" evidence="7">
    <location>
        <begin position="204"/>
        <end position="223"/>
    </location>
</feature>
<keyword evidence="2" id="KW-0813">Transport</keyword>
<feature type="transmembrane region" description="Helical" evidence="7">
    <location>
        <begin position="229"/>
        <end position="251"/>
    </location>
</feature>
<reference evidence="8" key="1">
    <citation type="journal article" date="2023" name="Insect Mol. Biol.">
        <title>Genome sequencing provides insights into the evolution of gene families encoding plant cell wall-degrading enzymes in longhorned beetles.</title>
        <authorList>
            <person name="Shin N.R."/>
            <person name="Okamura Y."/>
            <person name="Kirsch R."/>
            <person name="Pauchet Y."/>
        </authorList>
    </citation>
    <scope>NUCLEOTIDE SEQUENCE</scope>
    <source>
        <strain evidence="8">AMC_N1</strain>
    </source>
</reference>
<evidence type="ECO:0000256" key="7">
    <source>
        <dbReference type="SAM" id="Phobius"/>
    </source>
</evidence>
<dbReference type="PANTHER" id="PTHR11662:SF280">
    <property type="entry name" value="FI21844P1-RELATED"/>
    <property type="match status" value="1"/>
</dbReference>
<organism evidence="8 9">
    <name type="scientific">Aromia moschata</name>
    <dbReference type="NCBI Taxonomy" id="1265417"/>
    <lineage>
        <taxon>Eukaryota</taxon>
        <taxon>Metazoa</taxon>
        <taxon>Ecdysozoa</taxon>
        <taxon>Arthropoda</taxon>
        <taxon>Hexapoda</taxon>
        <taxon>Insecta</taxon>
        <taxon>Pterygota</taxon>
        <taxon>Neoptera</taxon>
        <taxon>Endopterygota</taxon>
        <taxon>Coleoptera</taxon>
        <taxon>Polyphaga</taxon>
        <taxon>Cucujiformia</taxon>
        <taxon>Chrysomeloidea</taxon>
        <taxon>Cerambycidae</taxon>
        <taxon>Cerambycinae</taxon>
        <taxon>Callichromatini</taxon>
        <taxon>Aromia</taxon>
    </lineage>
</organism>
<feature type="transmembrane region" description="Helical" evidence="7">
    <location>
        <begin position="67"/>
        <end position="84"/>
    </location>
</feature>